<dbReference type="GO" id="GO:0005829">
    <property type="term" value="C:cytosol"/>
    <property type="evidence" value="ECO:0007669"/>
    <property type="project" value="TreeGrafter"/>
</dbReference>
<evidence type="ECO:0000313" key="8">
    <source>
        <dbReference type="Proteomes" id="UP000179157"/>
    </source>
</evidence>
<dbReference type="GO" id="GO:0019546">
    <property type="term" value="P:L-arginine deiminase pathway"/>
    <property type="evidence" value="ECO:0007669"/>
    <property type="project" value="TreeGrafter"/>
</dbReference>
<dbReference type="Proteomes" id="UP000179157">
    <property type="component" value="Unassembled WGS sequence"/>
</dbReference>
<gene>
    <name evidence="7" type="ORF">A2Z21_00630</name>
</gene>
<evidence type="ECO:0000259" key="6">
    <source>
        <dbReference type="Pfam" id="PF00696"/>
    </source>
</evidence>
<keyword evidence="3 5" id="KW-0418">Kinase</keyword>
<dbReference type="CDD" id="cd04235">
    <property type="entry name" value="AAK_CK"/>
    <property type="match status" value="1"/>
</dbReference>
<organism evidence="7 8">
    <name type="scientific">Fraserbacteria sp. (strain RBG_16_55_9)</name>
    <dbReference type="NCBI Taxonomy" id="1817864"/>
    <lineage>
        <taxon>Bacteria</taxon>
        <taxon>Candidatus Fraseribacteriota</taxon>
    </lineage>
</organism>
<dbReference type="InterPro" id="IPR001048">
    <property type="entry name" value="Asp/Glu/Uridylate_kinase"/>
</dbReference>
<proteinExistence type="inferred from homology"/>
<dbReference type="Pfam" id="PF00696">
    <property type="entry name" value="AA_kinase"/>
    <property type="match status" value="1"/>
</dbReference>
<accession>A0A1F5UXI9</accession>
<reference evidence="7 8" key="1">
    <citation type="journal article" date="2016" name="Nat. Commun.">
        <title>Thousands of microbial genomes shed light on interconnected biogeochemical processes in an aquifer system.</title>
        <authorList>
            <person name="Anantharaman K."/>
            <person name="Brown C.T."/>
            <person name="Hug L.A."/>
            <person name="Sharon I."/>
            <person name="Castelle C.J."/>
            <person name="Probst A.J."/>
            <person name="Thomas B.C."/>
            <person name="Singh A."/>
            <person name="Wilkins M.J."/>
            <person name="Karaoz U."/>
            <person name="Brodie E.L."/>
            <person name="Williams K.H."/>
            <person name="Hubbard S.S."/>
            <person name="Banfield J.F."/>
        </authorList>
    </citation>
    <scope>NUCLEOTIDE SEQUENCE [LARGE SCALE GENOMIC DNA]</scope>
    <source>
        <strain evidence="8">RBG_16_55_9</strain>
    </source>
</reference>
<evidence type="ECO:0000313" key="7">
    <source>
        <dbReference type="EMBL" id="OGF55850.1"/>
    </source>
</evidence>
<dbReference type="PIRSF" id="PIRSF000723">
    <property type="entry name" value="Carbamate_kin"/>
    <property type="match status" value="1"/>
</dbReference>
<protein>
    <recommendedName>
        <fullName evidence="4 5">Carbamate kinase</fullName>
    </recommendedName>
</protein>
<dbReference type="PANTHER" id="PTHR30409">
    <property type="entry name" value="CARBAMATE KINASE"/>
    <property type="match status" value="1"/>
</dbReference>
<evidence type="ECO:0000256" key="3">
    <source>
        <dbReference type="ARBA" id="ARBA00022777"/>
    </source>
</evidence>
<dbReference type="STRING" id="1817864.A2Z21_00630"/>
<dbReference type="EMBL" id="MFGX01000047">
    <property type="protein sequence ID" value="OGF55850.1"/>
    <property type="molecule type" value="Genomic_DNA"/>
</dbReference>
<dbReference type="NCBIfam" id="NF009007">
    <property type="entry name" value="PRK12352.1"/>
    <property type="match status" value="1"/>
</dbReference>
<dbReference type="InterPro" id="IPR036393">
    <property type="entry name" value="AceGlu_kinase-like_sf"/>
</dbReference>
<sequence length="323" mass="34443">MNAKEKETIVIALGGNALSSPHGKGSIEEQMEAIGRSCQQIARIVRSGTRVVLTHGNGPQVGQILIQQEQAKGVVPPLPLDVCGAMTQGQIGYLLQQALAQALRAEGLKVPVVTVVTQVVVSSGDPAFKEPTKPIGPFYSKSEAEWLHKSKGYVIKRMGSGHRAYRRVVPSPYPREIVEGRTICRLVTSEHVVIACGGGGVPVIREGGRLRGIEAVIDKDLASERLASALGAQALMILTDVERVALHFGTPEQINLERLSVEEAKRYLAAGEFPSGSMGPKIEAAIRFLGNGGERAIITSLDRAQEALAGQAGTQIVRVQQPT</sequence>
<dbReference type="PRINTS" id="PR01469">
    <property type="entry name" value="CARBMTKINASE"/>
</dbReference>
<evidence type="ECO:0000256" key="2">
    <source>
        <dbReference type="ARBA" id="ARBA00022679"/>
    </source>
</evidence>
<dbReference type="NCBIfam" id="TIGR00746">
    <property type="entry name" value="arcC"/>
    <property type="match status" value="1"/>
</dbReference>
<feature type="domain" description="Aspartate/glutamate/uridylate kinase" evidence="6">
    <location>
        <begin position="8"/>
        <end position="300"/>
    </location>
</feature>
<comment type="caution">
    <text evidence="7">The sequence shown here is derived from an EMBL/GenBank/DDBJ whole genome shotgun (WGS) entry which is preliminary data.</text>
</comment>
<dbReference type="Gene3D" id="3.40.1160.10">
    <property type="entry name" value="Acetylglutamate kinase-like"/>
    <property type="match status" value="1"/>
</dbReference>
<keyword evidence="2 5" id="KW-0808">Transferase</keyword>
<evidence type="ECO:0000256" key="4">
    <source>
        <dbReference type="NCBIfam" id="TIGR00746"/>
    </source>
</evidence>
<dbReference type="GO" id="GO:0008804">
    <property type="term" value="F:carbamate kinase activity"/>
    <property type="evidence" value="ECO:0007669"/>
    <property type="project" value="UniProtKB-UniRule"/>
</dbReference>
<dbReference type="InterPro" id="IPR003964">
    <property type="entry name" value="Carb_kinase"/>
</dbReference>
<dbReference type="PANTHER" id="PTHR30409:SF1">
    <property type="entry name" value="CARBAMATE KINASE-RELATED"/>
    <property type="match status" value="1"/>
</dbReference>
<dbReference type="FunFam" id="3.40.1160.10:FF:000007">
    <property type="entry name" value="Carbamate kinase"/>
    <property type="match status" value="1"/>
</dbReference>
<dbReference type="SUPFAM" id="SSF53633">
    <property type="entry name" value="Carbamate kinase-like"/>
    <property type="match status" value="1"/>
</dbReference>
<name>A0A1F5UXI9_FRAXR</name>
<comment type="similarity">
    <text evidence="1 5">Belongs to the carbamate kinase family.</text>
</comment>
<evidence type="ECO:0000256" key="1">
    <source>
        <dbReference type="ARBA" id="ARBA00011066"/>
    </source>
</evidence>
<dbReference type="AlphaFoldDB" id="A0A1F5UXI9"/>
<evidence type="ECO:0000256" key="5">
    <source>
        <dbReference type="PIRNR" id="PIRNR000723"/>
    </source>
</evidence>